<gene>
    <name evidence="2" type="primary">LRRC34</name>
    <name evidence="2" type="ORF">MS3_00003046</name>
    <name evidence="3" type="ORF">MS3_08343</name>
</gene>
<organism evidence="3">
    <name type="scientific">Schistosoma haematobium</name>
    <name type="common">Blood fluke</name>
    <dbReference type="NCBI Taxonomy" id="6185"/>
    <lineage>
        <taxon>Eukaryota</taxon>
        <taxon>Metazoa</taxon>
        <taxon>Spiralia</taxon>
        <taxon>Lophotrochozoa</taxon>
        <taxon>Platyhelminthes</taxon>
        <taxon>Trematoda</taxon>
        <taxon>Digenea</taxon>
        <taxon>Strigeidida</taxon>
        <taxon>Schistosomatoidea</taxon>
        <taxon>Schistosomatidae</taxon>
        <taxon>Schistosoma</taxon>
    </lineage>
</organism>
<protein>
    <submittedName>
        <fullName evidence="3">Leucine-rich repeat-containing protein 34</fullName>
    </submittedName>
</protein>
<reference evidence="2" key="3">
    <citation type="submission" date="2021-06" db="EMBL/GenBank/DDBJ databases">
        <title>Chromosome-level genome assembly for S. haematobium.</title>
        <authorList>
            <person name="Stroehlein A.J."/>
        </authorList>
    </citation>
    <scope>NUCLEOTIDE SEQUENCE</scope>
</reference>
<dbReference type="PANTHER" id="PTHR24111:SF0">
    <property type="entry name" value="LEUCINE-RICH REPEAT-CONTAINING PROTEIN"/>
    <property type="match status" value="1"/>
</dbReference>
<dbReference type="Pfam" id="PF13516">
    <property type="entry name" value="LRR_6"/>
    <property type="match status" value="6"/>
</dbReference>
<dbReference type="SUPFAM" id="SSF52047">
    <property type="entry name" value="RNI-like"/>
    <property type="match status" value="2"/>
</dbReference>
<dbReference type="RefSeq" id="XP_012799645.1">
    <property type="nucleotide sequence ID" value="XM_012944191.3"/>
</dbReference>
<dbReference type="GeneID" id="24595581"/>
<evidence type="ECO:0000313" key="2">
    <source>
        <dbReference type="EMBL" id="KAH9590305.1"/>
    </source>
</evidence>
<dbReference type="CTD" id="151827"/>
<keyword evidence="4" id="KW-1185">Reference proteome</keyword>
<accession>A0A094ZZJ9</accession>
<dbReference type="STRING" id="6185.A0A094ZZJ9"/>
<dbReference type="AlphaFoldDB" id="A0A094ZZJ9"/>
<sequence>MKRNSDVSTELNLENLKELASTYVDCLQNKPTPASSFISKMMRIEYELDKNDDRLFAIYLKLCGNNHHLDAIQLTSVDLTPLCMALSLKPCITMLDLRYNFIKDEGVEILCEFLNVDNLLEELNLMCNDITEKGAQFLANSLKNNRNLVILKMTGNPIGSKGGLYFAQALQINDTLEFIDLGECDQDITSCIAFATVLKSNNSIIGINLNRQISWTLQEESTVHFADMLCINKTLKELHLAKCDMRDFGAARLAEAMERNDTLELLDISANRISRDGAILLSRVISMNCPLVVLDLAFNRIQCKGAMALADALVYNTHLKVLAVQFCELKGPGLCALAESLITNLTLECIYIWGNEHEESACKAFANLICINRLLENCTDIRPYIVDGRTYLAYLPHDCTYRQYRFSVPWWKFQAPTDRSIALS</sequence>
<name>A0A094ZZJ9_SCHHA</name>
<dbReference type="InterPro" id="IPR052201">
    <property type="entry name" value="LRR-containing_regulator"/>
</dbReference>
<dbReference type="Proteomes" id="UP000471633">
    <property type="component" value="Unassembled WGS sequence"/>
</dbReference>
<evidence type="ECO:0000256" key="1">
    <source>
        <dbReference type="ARBA" id="ARBA00022737"/>
    </source>
</evidence>
<dbReference type="EMBL" id="KL251313">
    <property type="protein sequence ID" value="KGB39887.1"/>
    <property type="molecule type" value="Genomic_DNA"/>
</dbReference>
<dbReference type="SMART" id="SM00368">
    <property type="entry name" value="LRR_RI"/>
    <property type="match status" value="8"/>
</dbReference>
<dbReference type="Gene3D" id="3.80.10.10">
    <property type="entry name" value="Ribonuclease Inhibitor"/>
    <property type="match status" value="4"/>
</dbReference>
<reference evidence="2" key="4">
    <citation type="journal article" date="2022" name="PLoS Pathog.">
        <title>Chromosome-level genome of Schistosoma haematobium underpins genome-wide explorations of molecular variation.</title>
        <authorList>
            <person name="Stroehlein A.J."/>
            <person name="Korhonen P.K."/>
            <person name="Lee V.V."/>
            <person name="Ralph S.A."/>
            <person name="Mentink-Kane M."/>
            <person name="You H."/>
            <person name="McManus D.P."/>
            <person name="Tchuente L.T."/>
            <person name="Stothard J.R."/>
            <person name="Kaur P."/>
            <person name="Dudchenko O."/>
            <person name="Aiden E.L."/>
            <person name="Yang B."/>
            <person name="Yang H."/>
            <person name="Emery A.M."/>
            <person name="Webster B.L."/>
            <person name="Brindley P.J."/>
            <person name="Rollinson D."/>
            <person name="Chang B.C.H."/>
            <person name="Gasser R.B."/>
            <person name="Young N.D."/>
        </authorList>
    </citation>
    <scope>NUCLEOTIDE SEQUENCE</scope>
</reference>
<keyword evidence="1" id="KW-0677">Repeat</keyword>
<dbReference type="PANTHER" id="PTHR24111">
    <property type="entry name" value="LEUCINE-RICH REPEAT-CONTAINING PROTEIN 34"/>
    <property type="match status" value="1"/>
</dbReference>
<dbReference type="InterPro" id="IPR001611">
    <property type="entry name" value="Leu-rich_rpt"/>
</dbReference>
<dbReference type="InterPro" id="IPR032675">
    <property type="entry name" value="LRR_dom_sf"/>
</dbReference>
<dbReference type="KEGG" id="shx:MS3_00003046"/>
<evidence type="ECO:0000313" key="3">
    <source>
        <dbReference type="EMBL" id="KGB39887.1"/>
    </source>
</evidence>
<evidence type="ECO:0000313" key="4">
    <source>
        <dbReference type="Proteomes" id="UP000471633"/>
    </source>
</evidence>
<reference evidence="2" key="2">
    <citation type="journal article" date="2019" name="Gigascience">
        <title>High-quality Schistosoma haematobium genome achieved by single-molecule and long-range sequencing.</title>
        <authorList>
            <person name="Stroehlein A.J."/>
            <person name="Korhonen P.K."/>
            <person name="Chong T.M."/>
            <person name="Lim Y.L."/>
            <person name="Chan K.G."/>
            <person name="Webster B."/>
            <person name="Rollinson D."/>
            <person name="Brindley P.J."/>
            <person name="Gasser R.B."/>
            <person name="Young N.D."/>
        </authorList>
    </citation>
    <scope>NUCLEOTIDE SEQUENCE</scope>
</reference>
<dbReference type="EMBL" id="AMPZ03000002">
    <property type="protein sequence ID" value="KAH9590305.1"/>
    <property type="molecule type" value="Genomic_DNA"/>
</dbReference>
<proteinExistence type="predicted"/>
<reference evidence="3" key="1">
    <citation type="journal article" date="2012" name="Nat. Genet.">
        <title>Whole-genome sequence of Schistosoma haematobium.</title>
        <authorList>
            <person name="Young N.D."/>
            <person name="Jex A.R."/>
            <person name="Li B."/>
            <person name="Liu S."/>
            <person name="Yang L."/>
            <person name="Xiong Z."/>
            <person name="Li Y."/>
            <person name="Cantacessi C."/>
            <person name="Hall R.S."/>
            <person name="Xu X."/>
            <person name="Chen F."/>
            <person name="Wu X."/>
            <person name="Zerlotini A."/>
            <person name="Oliveira G."/>
            <person name="Hofmann A."/>
            <person name="Zhang G."/>
            <person name="Fang X."/>
            <person name="Kang Y."/>
            <person name="Campbell B.E."/>
            <person name="Loukas A."/>
            <person name="Ranganathan S."/>
            <person name="Rollinson D."/>
            <person name="Rinaldi G."/>
            <person name="Brindley P.J."/>
            <person name="Yang H."/>
            <person name="Wang J."/>
            <person name="Wang J."/>
            <person name="Gasser R.B."/>
        </authorList>
    </citation>
    <scope>NUCLEOTIDE SEQUENCE [LARGE SCALE GENOMIC DNA]</scope>
</reference>